<comment type="caution">
    <text evidence="3">The sequence shown here is derived from an EMBL/GenBank/DDBJ whole genome shotgun (WGS) entry which is preliminary data.</text>
</comment>
<feature type="compositionally biased region" description="Basic residues" evidence="1">
    <location>
        <begin position="402"/>
        <end position="411"/>
    </location>
</feature>
<feature type="compositionally biased region" description="Low complexity" evidence="1">
    <location>
        <begin position="276"/>
        <end position="289"/>
    </location>
</feature>
<feature type="region of interest" description="Disordered" evidence="1">
    <location>
        <begin position="274"/>
        <end position="337"/>
    </location>
</feature>
<feature type="region of interest" description="Disordered" evidence="1">
    <location>
        <begin position="62"/>
        <end position="237"/>
    </location>
</feature>
<dbReference type="AlphaFoldDB" id="A0A2A9PJ34"/>
<accession>A0A2A9PJ34</accession>
<sequence length="411" mass="42747">MMNRLFPLAVLAVAPLAEAGIARLQSTDDYYPNQGVAMATGTRQDVRHSATVGRTAPISYASQHDYGNAKPFSTNEDDACEMPSSSYTDSSRRRPAKRAMPSQVTDAAEAEPQDASDPTTPSVFAVTAIPGPRQPEDEEESSPTTPSVFDVTAIPHPQRPDDESSPTTPSVFAVTAVPGPRQPEDDEFSPTTPSVFDVTAIPRKSQPQGVSSATTPALSSTTAVPSKSQPDDASTPTTPTVIIVTAIPPQPQADGATPTVLTLTVIPGPAQSDDVSAMATTSGASSATAVPLKSQQPDEASAPTTPVGRTDMAVPSSSGLRPKMGPTEASDTNFGVPRPGTPVIPGSATTASQSYANPRAFSTTSRAKTHHASTAKTSRPCSTSAARASHARKPLPYMKGMSRPHHFGYSN</sequence>
<dbReference type="OrthoDB" id="4927597at2759"/>
<evidence type="ECO:0000256" key="1">
    <source>
        <dbReference type="SAM" id="MobiDB-lite"/>
    </source>
</evidence>
<keyword evidence="4" id="KW-1185">Reference proteome</keyword>
<keyword evidence="2" id="KW-0732">Signal</keyword>
<feature type="region of interest" description="Disordered" evidence="1">
    <location>
        <begin position="362"/>
        <end position="411"/>
    </location>
</feature>
<name>A0A2A9PJ34_OPHUN</name>
<reference evidence="3 4" key="2">
    <citation type="journal article" date="2017" name="Sci. Rep.">
        <title>Ant-infecting Ophiocordyceps genomes reveal a high diversity of potential behavioral manipulation genes and a possible major role for enterotoxins.</title>
        <authorList>
            <person name="de Bekker C."/>
            <person name="Ohm R.A."/>
            <person name="Evans H.C."/>
            <person name="Brachmann A."/>
            <person name="Hughes D.P."/>
        </authorList>
    </citation>
    <scope>NUCLEOTIDE SEQUENCE [LARGE SCALE GENOMIC DNA]</scope>
    <source>
        <strain evidence="3 4">SC16a</strain>
    </source>
</reference>
<evidence type="ECO:0000313" key="3">
    <source>
        <dbReference type="EMBL" id="PFH61358.1"/>
    </source>
</evidence>
<feature type="compositionally biased region" description="Polar residues" evidence="1">
    <location>
        <begin position="374"/>
        <end position="386"/>
    </location>
</feature>
<proteinExistence type="predicted"/>
<feature type="signal peptide" evidence="2">
    <location>
        <begin position="1"/>
        <end position="19"/>
    </location>
</feature>
<evidence type="ECO:0000313" key="4">
    <source>
        <dbReference type="Proteomes" id="UP000037136"/>
    </source>
</evidence>
<feature type="compositionally biased region" description="Low complexity" evidence="1">
    <location>
        <begin position="210"/>
        <end position="226"/>
    </location>
</feature>
<protein>
    <submittedName>
        <fullName evidence="3">Uncharacterized protein</fullName>
    </submittedName>
</protein>
<dbReference type="EMBL" id="LAZP02000075">
    <property type="protein sequence ID" value="PFH61358.1"/>
    <property type="molecule type" value="Genomic_DNA"/>
</dbReference>
<gene>
    <name evidence="3" type="ORF">XA68_17536</name>
</gene>
<dbReference type="Proteomes" id="UP000037136">
    <property type="component" value="Unassembled WGS sequence"/>
</dbReference>
<organism evidence="3 4">
    <name type="scientific">Ophiocordyceps unilateralis</name>
    <name type="common">Zombie-ant fungus</name>
    <name type="synonym">Torrubia unilateralis</name>
    <dbReference type="NCBI Taxonomy" id="268505"/>
    <lineage>
        <taxon>Eukaryota</taxon>
        <taxon>Fungi</taxon>
        <taxon>Dikarya</taxon>
        <taxon>Ascomycota</taxon>
        <taxon>Pezizomycotina</taxon>
        <taxon>Sordariomycetes</taxon>
        <taxon>Hypocreomycetidae</taxon>
        <taxon>Hypocreales</taxon>
        <taxon>Ophiocordycipitaceae</taxon>
        <taxon>Ophiocordyceps</taxon>
    </lineage>
</organism>
<reference evidence="3 4" key="1">
    <citation type="journal article" date="2015" name="BMC Genomics">
        <title>Gene expression during zombie ant biting behavior reflects the complexity underlying fungal parasitic behavioral manipulation.</title>
        <authorList>
            <person name="de Bekker C."/>
            <person name="Ohm R.A."/>
            <person name="Loreto R.G."/>
            <person name="Sebastian A."/>
            <person name="Albert I."/>
            <person name="Merrow M."/>
            <person name="Brachmann A."/>
            <person name="Hughes D.P."/>
        </authorList>
    </citation>
    <scope>NUCLEOTIDE SEQUENCE [LARGE SCALE GENOMIC DNA]</scope>
    <source>
        <strain evidence="3 4">SC16a</strain>
    </source>
</reference>
<evidence type="ECO:0000256" key="2">
    <source>
        <dbReference type="SAM" id="SignalP"/>
    </source>
</evidence>
<feature type="chain" id="PRO_5012993161" evidence="2">
    <location>
        <begin position="20"/>
        <end position="411"/>
    </location>
</feature>
<feature type="compositionally biased region" description="Polar residues" evidence="1">
    <location>
        <begin position="293"/>
        <end position="304"/>
    </location>
</feature>